<dbReference type="OrthoDB" id="3223806at2759"/>
<comment type="caution">
    <text evidence="4">The sequence shown here is derived from an EMBL/GenBank/DDBJ whole genome shotgun (WGS) entry which is preliminary data.</text>
</comment>
<gene>
    <name evidence="4" type="ORF">AYO21_06866</name>
</gene>
<feature type="domain" description="Peptidase C14 caspase" evidence="3">
    <location>
        <begin position="250"/>
        <end position="458"/>
    </location>
</feature>
<dbReference type="RefSeq" id="XP_022510787.1">
    <property type="nucleotide sequence ID" value="XM_022656825.1"/>
</dbReference>
<evidence type="ECO:0000256" key="1">
    <source>
        <dbReference type="ARBA" id="ARBA00009005"/>
    </source>
</evidence>
<evidence type="ECO:0000313" key="4">
    <source>
        <dbReference type="EMBL" id="OAG38835.1"/>
    </source>
</evidence>
<proteinExistence type="inferred from homology"/>
<dbReference type="GO" id="GO:0005737">
    <property type="term" value="C:cytoplasm"/>
    <property type="evidence" value="ECO:0007669"/>
    <property type="project" value="TreeGrafter"/>
</dbReference>
<dbReference type="GO" id="GO:0006508">
    <property type="term" value="P:proteolysis"/>
    <property type="evidence" value="ECO:0007669"/>
    <property type="project" value="InterPro"/>
</dbReference>
<evidence type="ECO:0000313" key="5">
    <source>
        <dbReference type="Proteomes" id="UP000077002"/>
    </source>
</evidence>
<feature type="compositionally biased region" description="Basic and acidic residues" evidence="2">
    <location>
        <begin position="403"/>
        <end position="416"/>
    </location>
</feature>
<dbReference type="Pfam" id="PF00656">
    <property type="entry name" value="Peptidase_C14"/>
    <property type="match status" value="1"/>
</dbReference>
<dbReference type="Proteomes" id="UP000077002">
    <property type="component" value="Unassembled WGS sequence"/>
</dbReference>
<comment type="similarity">
    <text evidence="1">Belongs to the peptidase C14B family.</text>
</comment>
<protein>
    <recommendedName>
        <fullName evidence="3">Peptidase C14 caspase domain-containing protein</fullName>
    </recommendedName>
</protein>
<name>A0A177F3F5_9EURO</name>
<evidence type="ECO:0000256" key="2">
    <source>
        <dbReference type="SAM" id="MobiDB-lite"/>
    </source>
</evidence>
<dbReference type="GO" id="GO:0004197">
    <property type="term" value="F:cysteine-type endopeptidase activity"/>
    <property type="evidence" value="ECO:0007669"/>
    <property type="project" value="InterPro"/>
</dbReference>
<dbReference type="InterPro" id="IPR050452">
    <property type="entry name" value="Metacaspase"/>
</dbReference>
<dbReference type="PANTHER" id="PTHR48104:SF30">
    <property type="entry name" value="METACASPASE-1"/>
    <property type="match status" value="1"/>
</dbReference>
<dbReference type="Gene3D" id="3.40.50.1460">
    <property type="match status" value="1"/>
</dbReference>
<dbReference type="InterPro" id="IPR011600">
    <property type="entry name" value="Pept_C14_caspase"/>
</dbReference>
<sequence length="1002" mass="109847">MKPGTCGYFDKSGFWSKLFDLNDSSSLLKHSLGDAQDTNSELRDNGITWDPKVSRGTSKIDVGLEAGVNTGLPVDIAAKLKVATSTDFGAVLVTTPNIHHHRVYQESDIRPWWSRNKRKLLQANFKYEVARYGLFIVTGTYTTTNCSITAWSDTSSDVYLGFEADVTGLPAGVRVHGGWVLGGSASGWNHYDAPVFTSIKTDNNMRAYDEDNQAAVEDQTARVGDLDFVCERVAERDETKEDKTSREPSKWAVLVGINDYINPKDDTRPPIQNLRGCVADVDAMWTYFKETLGMDDEHISILTAPFLAKARSKSPTKQNIVGAIKETCGKASPKDLVYIHFSGHGARLKQDGGTYVLVPTDVKEKTGGVLKATELKDLLRQMLEKELIVTVVLDCCHSSGISHGDRSHETSPREEGGGDNVAVRGLDDLESILWDGENTDSETQAGEAADFDHGQGLGGNDEQGRSLSMADHWLVPSGGEYTVIAACRELEKAYEVKSEKGNWQGVLTLCIDRLLRNTDALVHGLPGLSYWRLQWHIAEAVQLQLGGSRQQNVLIKGAMDRAFFGDSELEVLDAPVIIELNKPVDHGNRVRLSTSKYLGARVGSTFDIYPLTTVGAGEKGQPLDRLAVCTIKSAKDLKDGNADAIWTEISTGSEKQIIVGCPAVPQDEIFVRLVKKATGHSVEVEAADHEAIREAWRSSTSRYAKLVSDDFKGPTCVQVAVDEEKPEYQIFDRKGEVVSTLAFRPQDETAPVALVNHTMHLARFYSAFEMSTSSQGKALVKMRVLGEISPNGEESTQPIHTVNLKEAPHVPDYVKPWNEIEADGTIIFRPGNIIALAIDNVTDETVHVALICLDMSNWSIIPVHPKPRSGNTGRLDVPVTLNPGHRVLLPIRYETPKGASKQSEAHKEMLKVIAATSPRDFNALLLPPIEETGRGGNGESSEGGFWGLFEDILEQDRPLTAGSLRKTVKFDIKQQVVKVVPVSDESANESAKGMDWDAALGY</sequence>
<evidence type="ECO:0000259" key="3">
    <source>
        <dbReference type="Pfam" id="PF00656"/>
    </source>
</evidence>
<dbReference type="AlphaFoldDB" id="A0A177F3F5"/>
<dbReference type="GeneID" id="34602024"/>
<reference evidence="4 5" key="1">
    <citation type="submission" date="2016-03" db="EMBL/GenBank/DDBJ databases">
        <title>Draft genome sequence of the Fonsecaea monophora CBS 269.37.</title>
        <authorList>
            <person name="Bombassaro A."/>
            <person name="Vinicius W.A."/>
            <person name="De Hoog S."/>
            <person name="Sun J."/>
            <person name="Souza E.M."/>
            <person name="Raittz R.T."/>
            <person name="Costa F."/>
            <person name="Leao A.C."/>
            <person name="Tadra-Sfeir M.Z."/>
            <person name="Baura V."/>
            <person name="Balsanelli E."/>
            <person name="Pedrosa F.O."/>
            <person name="Moreno L.F."/>
            <person name="Steffens M.B."/>
            <person name="Xi L."/>
            <person name="Bocca A.L."/>
            <person name="Felipe M.S."/>
            <person name="Teixeira M."/>
            <person name="Telles Filho F.Q."/>
            <person name="Azevedo C.M."/>
            <person name="Gomes R."/>
            <person name="Vicente V.A."/>
        </authorList>
    </citation>
    <scope>NUCLEOTIDE SEQUENCE [LARGE SCALE GENOMIC DNA]</scope>
    <source>
        <strain evidence="4 5">CBS 269.37</strain>
    </source>
</reference>
<dbReference type="EMBL" id="LVKK01000050">
    <property type="protein sequence ID" value="OAG38835.1"/>
    <property type="molecule type" value="Genomic_DNA"/>
</dbReference>
<keyword evidence="5" id="KW-1185">Reference proteome</keyword>
<accession>A0A177F3F5</accession>
<feature type="region of interest" description="Disordered" evidence="2">
    <location>
        <begin position="401"/>
        <end position="422"/>
    </location>
</feature>
<organism evidence="4 5">
    <name type="scientific">Fonsecaea monophora</name>
    <dbReference type="NCBI Taxonomy" id="254056"/>
    <lineage>
        <taxon>Eukaryota</taxon>
        <taxon>Fungi</taxon>
        <taxon>Dikarya</taxon>
        <taxon>Ascomycota</taxon>
        <taxon>Pezizomycotina</taxon>
        <taxon>Eurotiomycetes</taxon>
        <taxon>Chaetothyriomycetidae</taxon>
        <taxon>Chaetothyriales</taxon>
        <taxon>Herpotrichiellaceae</taxon>
        <taxon>Fonsecaea</taxon>
    </lineage>
</organism>
<dbReference type="PANTHER" id="PTHR48104">
    <property type="entry name" value="METACASPASE-4"/>
    <property type="match status" value="1"/>
</dbReference>